<evidence type="ECO:0000256" key="3">
    <source>
        <dbReference type="ARBA" id="ARBA00022989"/>
    </source>
</evidence>
<dbReference type="Proteomes" id="UP000249542">
    <property type="component" value="Unassembled WGS sequence"/>
</dbReference>
<reference evidence="7 8" key="1">
    <citation type="submission" date="2018-06" db="EMBL/GenBank/DDBJ databases">
        <title>Genomic Encyclopedia of Archaeal and Bacterial Type Strains, Phase II (KMG-II): from individual species to whole genera.</title>
        <authorList>
            <person name="Goeker M."/>
        </authorList>
    </citation>
    <scope>NUCLEOTIDE SEQUENCE [LARGE SCALE GENOMIC DNA]</scope>
    <source>
        <strain evidence="7 8">DSM 15361</strain>
    </source>
</reference>
<feature type="domain" description="DUF1232" evidence="6">
    <location>
        <begin position="77"/>
        <end position="112"/>
    </location>
</feature>
<protein>
    <submittedName>
        <fullName evidence="7">Uncharacterized membrane protein YkvA (DUF1232 family)</fullName>
    </submittedName>
</protein>
<keyword evidence="2 5" id="KW-0812">Transmembrane</keyword>
<evidence type="ECO:0000259" key="6">
    <source>
        <dbReference type="Pfam" id="PF06803"/>
    </source>
</evidence>
<dbReference type="Pfam" id="PF06803">
    <property type="entry name" value="DUF1232"/>
    <property type="match status" value="1"/>
</dbReference>
<dbReference type="RefSeq" id="WP_245924779.1">
    <property type="nucleotide sequence ID" value="NZ_QKYV01000008.1"/>
</dbReference>
<comment type="caution">
    <text evidence="7">The sequence shown here is derived from an EMBL/GenBank/DDBJ whole genome shotgun (WGS) entry which is preliminary data.</text>
</comment>
<sequence length="136" mass="15681">MGIFNRNKEVDEAFVRKQASEVSPQDLDTTISKEKQIDQKIANSGVLEKYASLAKLMLKMLKDYRNGLYREVPWFTIGSIIFSLLYVLNPFDLVPDFIPGLGYIDDLSVLTFALRFIETDLHSYLDWKIEEAEQPV</sequence>
<keyword evidence="3 5" id="KW-1133">Transmembrane helix</keyword>
<accession>A0A2W7JSX5</accession>
<organism evidence="7 8">
    <name type="scientific">Mesonia algae</name>
    <dbReference type="NCBI Taxonomy" id="213248"/>
    <lineage>
        <taxon>Bacteria</taxon>
        <taxon>Pseudomonadati</taxon>
        <taxon>Bacteroidota</taxon>
        <taxon>Flavobacteriia</taxon>
        <taxon>Flavobacteriales</taxon>
        <taxon>Flavobacteriaceae</taxon>
        <taxon>Mesonia</taxon>
    </lineage>
</organism>
<evidence type="ECO:0000313" key="8">
    <source>
        <dbReference type="Proteomes" id="UP000249542"/>
    </source>
</evidence>
<name>A0A2W7JSX5_9FLAO</name>
<keyword evidence="8" id="KW-1185">Reference proteome</keyword>
<dbReference type="AlphaFoldDB" id="A0A2W7JSX5"/>
<comment type="subcellular location">
    <subcellularLocation>
        <location evidence="1">Endomembrane system</location>
        <topology evidence="1">Multi-pass membrane protein</topology>
    </subcellularLocation>
</comment>
<feature type="transmembrane region" description="Helical" evidence="5">
    <location>
        <begin position="68"/>
        <end position="88"/>
    </location>
</feature>
<evidence type="ECO:0000256" key="1">
    <source>
        <dbReference type="ARBA" id="ARBA00004127"/>
    </source>
</evidence>
<proteinExistence type="predicted"/>
<dbReference type="EMBL" id="QKYV01000008">
    <property type="protein sequence ID" value="PZW38560.1"/>
    <property type="molecule type" value="Genomic_DNA"/>
</dbReference>
<evidence type="ECO:0000256" key="5">
    <source>
        <dbReference type="SAM" id="Phobius"/>
    </source>
</evidence>
<keyword evidence="4 5" id="KW-0472">Membrane</keyword>
<dbReference type="InterPro" id="IPR010652">
    <property type="entry name" value="DUF1232"/>
</dbReference>
<evidence type="ECO:0000256" key="2">
    <source>
        <dbReference type="ARBA" id="ARBA00022692"/>
    </source>
</evidence>
<dbReference type="GO" id="GO:0012505">
    <property type="term" value="C:endomembrane system"/>
    <property type="evidence" value="ECO:0007669"/>
    <property type="project" value="UniProtKB-SubCell"/>
</dbReference>
<gene>
    <name evidence="7" type="ORF">LX95_02581</name>
</gene>
<evidence type="ECO:0000256" key="4">
    <source>
        <dbReference type="ARBA" id="ARBA00023136"/>
    </source>
</evidence>
<evidence type="ECO:0000313" key="7">
    <source>
        <dbReference type="EMBL" id="PZW38560.1"/>
    </source>
</evidence>